<dbReference type="InterPro" id="IPR027304">
    <property type="entry name" value="Trigger_fact/SurA_dom_sf"/>
</dbReference>
<name>A0A934S470_9BACT</name>
<keyword evidence="2" id="KW-0697">Rotamase</keyword>
<dbReference type="Pfam" id="PF00639">
    <property type="entry name" value="Rotamase"/>
    <property type="match status" value="1"/>
</dbReference>
<dbReference type="Gene3D" id="3.10.50.40">
    <property type="match status" value="1"/>
</dbReference>
<dbReference type="PANTHER" id="PTHR47637:SF1">
    <property type="entry name" value="CHAPERONE SURA"/>
    <property type="match status" value="1"/>
</dbReference>
<dbReference type="SUPFAM" id="SSF54534">
    <property type="entry name" value="FKBP-like"/>
    <property type="match status" value="1"/>
</dbReference>
<dbReference type="AlphaFoldDB" id="A0A934S470"/>
<evidence type="ECO:0000313" key="6">
    <source>
        <dbReference type="Proteomes" id="UP000617628"/>
    </source>
</evidence>
<protein>
    <submittedName>
        <fullName evidence="5">Peptidylprolyl isomerase</fullName>
    </submittedName>
</protein>
<gene>
    <name evidence="5" type="ORF">JIN87_21430</name>
</gene>
<dbReference type="EMBL" id="JAENIL010000048">
    <property type="protein sequence ID" value="MBK1879462.1"/>
    <property type="molecule type" value="Genomic_DNA"/>
</dbReference>
<comment type="caution">
    <text evidence="5">The sequence shown here is derived from an EMBL/GenBank/DDBJ whole genome shotgun (WGS) entry which is preliminary data.</text>
</comment>
<evidence type="ECO:0000313" key="5">
    <source>
        <dbReference type="EMBL" id="MBK1879462.1"/>
    </source>
</evidence>
<dbReference type="Proteomes" id="UP000617628">
    <property type="component" value="Unassembled WGS sequence"/>
</dbReference>
<dbReference type="InterPro" id="IPR050280">
    <property type="entry name" value="OMP_Chaperone_SurA"/>
</dbReference>
<evidence type="ECO:0000256" key="2">
    <source>
        <dbReference type="PROSITE-ProRule" id="PRU00278"/>
    </source>
</evidence>
<dbReference type="GO" id="GO:0003755">
    <property type="term" value="F:peptidyl-prolyl cis-trans isomerase activity"/>
    <property type="evidence" value="ECO:0007669"/>
    <property type="project" value="UniProtKB-KW"/>
</dbReference>
<dbReference type="RefSeq" id="WP_200357675.1">
    <property type="nucleotide sequence ID" value="NZ_JAENIL010000048.1"/>
</dbReference>
<accession>A0A934S470</accession>
<sequence length="327" mass="37848">MIKKATLLIALSLPLALGLAQNKTPKGARLANSIAAIAEEKIITVDEVRRELEPYLPQIQADSKGDPMKFRQLIEDMESEIIQNLTDNVLIVKQFYEDKGQIPPSFVDNEIEETIITKFEGKRSLYLDYLKSIGKTPDEHRVMIKEEIIVNYMRSKMRKSASIVSPNRIESFYEEYKEEFFQEEALHLRLIRLTKLADETEELLTQRADEIYEKLELGFAFDELASKYSNDSKAKKGGDWGWVTRGSLIEQLSEPAFALQEGDFSEPVIIKNNLFILYCEEHRPEGYLPLPEVREDIEDILISSMAREAEAKFLERLRRDGYVRRFN</sequence>
<dbReference type="InterPro" id="IPR046357">
    <property type="entry name" value="PPIase_dom_sf"/>
</dbReference>
<feature type="domain" description="PpiC" evidence="4">
    <location>
        <begin position="183"/>
        <end position="281"/>
    </location>
</feature>
<feature type="chain" id="PRO_5037918349" evidence="3">
    <location>
        <begin position="21"/>
        <end position="327"/>
    </location>
</feature>
<reference evidence="5" key="1">
    <citation type="submission" date="2021-01" db="EMBL/GenBank/DDBJ databases">
        <title>Modified the classification status of verrucomicrobia.</title>
        <authorList>
            <person name="Feng X."/>
        </authorList>
    </citation>
    <scope>NUCLEOTIDE SEQUENCE</scope>
    <source>
        <strain evidence="5">KCTC 13126</strain>
    </source>
</reference>
<evidence type="ECO:0000256" key="3">
    <source>
        <dbReference type="SAM" id="SignalP"/>
    </source>
</evidence>
<evidence type="ECO:0000259" key="4">
    <source>
        <dbReference type="PROSITE" id="PS50198"/>
    </source>
</evidence>
<dbReference type="Gene3D" id="1.10.4030.10">
    <property type="entry name" value="Porin chaperone SurA, peptide-binding domain"/>
    <property type="match status" value="1"/>
</dbReference>
<keyword evidence="2 5" id="KW-0413">Isomerase</keyword>
<dbReference type="InterPro" id="IPR000297">
    <property type="entry name" value="PPIase_PpiC"/>
</dbReference>
<keyword evidence="6" id="KW-1185">Reference proteome</keyword>
<evidence type="ECO:0000256" key="1">
    <source>
        <dbReference type="ARBA" id="ARBA00022729"/>
    </source>
</evidence>
<dbReference type="SUPFAM" id="SSF109998">
    <property type="entry name" value="Triger factor/SurA peptide-binding domain-like"/>
    <property type="match status" value="1"/>
</dbReference>
<dbReference type="PROSITE" id="PS50198">
    <property type="entry name" value="PPIC_PPIASE_2"/>
    <property type="match status" value="1"/>
</dbReference>
<keyword evidence="1 3" id="KW-0732">Signal</keyword>
<dbReference type="Pfam" id="PF13624">
    <property type="entry name" value="SurA_N_3"/>
    <property type="match status" value="1"/>
</dbReference>
<proteinExistence type="predicted"/>
<dbReference type="PANTHER" id="PTHR47637">
    <property type="entry name" value="CHAPERONE SURA"/>
    <property type="match status" value="1"/>
</dbReference>
<organism evidence="5 6">
    <name type="scientific">Pelagicoccus mobilis</name>
    <dbReference type="NCBI Taxonomy" id="415221"/>
    <lineage>
        <taxon>Bacteria</taxon>
        <taxon>Pseudomonadati</taxon>
        <taxon>Verrucomicrobiota</taxon>
        <taxon>Opitutia</taxon>
        <taxon>Puniceicoccales</taxon>
        <taxon>Pelagicoccaceae</taxon>
        <taxon>Pelagicoccus</taxon>
    </lineage>
</organism>
<feature type="signal peptide" evidence="3">
    <location>
        <begin position="1"/>
        <end position="20"/>
    </location>
</feature>